<comment type="caution">
    <text evidence="2">The sequence shown here is derived from an EMBL/GenBank/DDBJ whole genome shotgun (WGS) entry which is preliminary data.</text>
</comment>
<dbReference type="Proteomes" id="UP000030377">
    <property type="component" value="Unassembled WGS sequence"/>
</dbReference>
<feature type="compositionally biased region" description="Polar residues" evidence="1">
    <location>
        <begin position="1"/>
        <end position="14"/>
    </location>
</feature>
<name>A0A0A3Z5C1_BRAJP</name>
<dbReference type="STRING" id="375.BKD09_RS07510"/>
<dbReference type="AlphaFoldDB" id="A0A0A3Z5C1"/>
<reference evidence="2 3" key="1">
    <citation type="submission" date="2014-09" db="EMBL/GenBank/DDBJ databases">
        <title>Draft genome of Bradyrhizobium japonicum Is-34.</title>
        <authorList>
            <person name="Tsurumaru H."/>
            <person name="Yamakawa T."/>
            <person name="Hashimoto S."/>
            <person name="Okizaki K."/>
            <person name="Kanesaki Y."/>
            <person name="Yoshikawa H."/>
            <person name="Yajima S."/>
        </authorList>
    </citation>
    <scope>NUCLEOTIDE SEQUENCE [LARGE SCALE GENOMIC DNA]</scope>
    <source>
        <strain evidence="2 3">Is-34</strain>
    </source>
</reference>
<evidence type="ECO:0000313" key="2">
    <source>
        <dbReference type="EMBL" id="KGT81068.1"/>
    </source>
</evidence>
<sequence length="69" mass="7732">MAAQSMTASNQGRTEQPLAKPDDIHCTPMTNQNSGSHGHEMYPQQFVRLVGCHDASLEALRKREDEKLH</sequence>
<evidence type="ECO:0000313" key="3">
    <source>
        <dbReference type="Proteomes" id="UP000030377"/>
    </source>
</evidence>
<organism evidence="2 3">
    <name type="scientific">Bradyrhizobium japonicum</name>
    <dbReference type="NCBI Taxonomy" id="375"/>
    <lineage>
        <taxon>Bacteria</taxon>
        <taxon>Pseudomonadati</taxon>
        <taxon>Pseudomonadota</taxon>
        <taxon>Alphaproteobacteria</taxon>
        <taxon>Hyphomicrobiales</taxon>
        <taxon>Nitrobacteraceae</taxon>
        <taxon>Bradyrhizobium</taxon>
    </lineage>
</organism>
<dbReference type="RefSeq" id="WP_028157789.1">
    <property type="nucleotide sequence ID" value="NZ_JANUDC010000001.1"/>
</dbReference>
<evidence type="ECO:0000256" key="1">
    <source>
        <dbReference type="SAM" id="MobiDB-lite"/>
    </source>
</evidence>
<protein>
    <submittedName>
        <fullName evidence="2">Uncharacterized protein</fullName>
    </submittedName>
</protein>
<dbReference type="EMBL" id="JRPN01000003">
    <property type="protein sequence ID" value="KGT81068.1"/>
    <property type="molecule type" value="Genomic_DNA"/>
</dbReference>
<gene>
    <name evidence="2" type="ORF">MA20_06635</name>
</gene>
<proteinExistence type="predicted"/>
<accession>A0A0A3Z5C1</accession>
<feature type="region of interest" description="Disordered" evidence="1">
    <location>
        <begin position="1"/>
        <end position="39"/>
    </location>
</feature>